<dbReference type="Pfam" id="PF01151">
    <property type="entry name" value="ELO"/>
    <property type="match status" value="1"/>
</dbReference>
<keyword evidence="11" id="KW-0275">Fatty acid biosynthesis</keyword>
<evidence type="ECO:0000256" key="5">
    <source>
        <dbReference type="ARBA" id="ARBA00022679"/>
    </source>
</evidence>
<protein>
    <recommendedName>
        <fullName evidence="3">very-long-chain 3-oxoacyl-CoA synthase</fullName>
        <ecNumber evidence="3">2.3.1.199</ecNumber>
    </recommendedName>
</protein>
<feature type="transmembrane region" description="Helical" evidence="13">
    <location>
        <begin position="168"/>
        <end position="184"/>
    </location>
</feature>
<gene>
    <name evidence="14" type="ORF">GOP47_0023251</name>
</gene>
<evidence type="ECO:0000256" key="11">
    <source>
        <dbReference type="ARBA" id="ARBA00023160"/>
    </source>
</evidence>
<keyword evidence="4" id="KW-0444">Lipid biosynthesis</keyword>
<dbReference type="AlphaFoldDB" id="A0A9D4U813"/>
<feature type="transmembrane region" description="Helical" evidence="13">
    <location>
        <begin position="221"/>
        <end position="243"/>
    </location>
</feature>
<keyword evidence="6 13" id="KW-0812">Transmembrane</keyword>
<keyword evidence="15" id="KW-1185">Reference proteome</keyword>
<comment type="subcellular location">
    <subcellularLocation>
        <location evidence="1">Membrane</location>
        <topology evidence="1">Multi-pass membrane protein</topology>
    </subcellularLocation>
</comment>
<dbReference type="GO" id="GO:0019367">
    <property type="term" value="P:fatty acid elongation, saturated fatty acid"/>
    <property type="evidence" value="ECO:0007669"/>
    <property type="project" value="TreeGrafter"/>
</dbReference>
<feature type="transmembrane region" description="Helical" evidence="13">
    <location>
        <begin position="135"/>
        <end position="156"/>
    </location>
</feature>
<feature type="transmembrane region" description="Helical" evidence="13">
    <location>
        <begin position="45"/>
        <end position="68"/>
    </location>
</feature>
<reference evidence="14" key="1">
    <citation type="submission" date="2021-01" db="EMBL/GenBank/DDBJ databases">
        <title>Adiantum capillus-veneris genome.</title>
        <authorList>
            <person name="Fang Y."/>
            <person name="Liao Q."/>
        </authorList>
    </citation>
    <scope>NUCLEOTIDE SEQUENCE</scope>
    <source>
        <strain evidence="14">H3</strain>
        <tissue evidence="14">Leaf</tissue>
    </source>
</reference>
<dbReference type="EC" id="2.3.1.199" evidence="3"/>
<evidence type="ECO:0000256" key="10">
    <source>
        <dbReference type="ARBA" id="ARBA00023136"/>
    </source>
</evidence>
<evidence type="ECO:0000256" key="8">
    <source>
        <dbReference type="ARBA" id="ARBA00022989"/>
    </source>
</evidence>
<evidence type="ECO:0000256" key="1">
    <source>
        <dbReference type="ARBA" id="ARBA00004141"/>
    </source>
</evidence>
<name>A0A9D4U813_ADICA</name>
<dbReference type="Proteomes" id="UP000886520">
    <property type="component" value="Chromosome 22"/>
</dbReference>
<dbReference type="GO" id="GO:0034626">
    <property type="term" value="P:fatty acid elongation, polyunsaturated fatty acid"/>
    <property type="evidence" value="ECO:0007669"/>
    <property type="project" value="TreeGrafter"/>
</dbReference>
<keyword evidence="10 13" id="KW-0472">Membrane</keyword>
<comment type="caution">
    <text evidence="14">The sequence shown here is derived from an EMBL/GenBank/DDBJ whole genome shotgun (WGS) entry which is preliminary data.</text>
</comment>
<dbReference type="GO" id="GO:0030148">
    <property type="term" value="P:sphingolipid biosynthetic process"/>
    <property type="evidence" value="ECO:0007669"/>
    <property type="project" value="TreeGrafter"/>
</dbReference>
<evidence type="ECO:0000256" key="9">
    <source>
        <dbReference type="ARBA" id="ARBA00023098"/>
    </source>
</evidence>
<feature type="transmembrane region" description="Helical" evidence="13">
    <location>
        <begin position="255"/>
        <end position="273"/>
    </location>
</feature>
<keyword evidence="9" id="KW-0443">Lipid metabolism</keyword>
<comment type="catalytic activity">
    <reaction evidence="12">
        <text>a very-long-chain acyl-CoA + malonyl-CoA + H(+) = a very-long-chain 3-oxoacyl-CoA + CO2 + CoA</text>
        <dbReference type="Rhea" id="RHEA:32727"/>
        <dbReference type="ChEBI" id="CHEBI:15378"/>
        <dbReference type="ChEBI" id="CHEBI:16526"/>
        <dbReference type="ChEBI" id="CHEBI:57287"/>
        <dbReference type="ChEBI" id="CHEBI:57384"/>
        <dbReference type="ChEBI" id="CHEBI:90725"/>
        <dbReference type="ChEBI" id="CHEBI:90736"/>
        <dbReference type="EC" id="2.3.1.199"/>
    </reaction>
</comment>
<comment type="similarity">
    <text evidence="2">Belongs to the ELO family.</text>
</comment>
<keyword evidence="5" id="KW-0808">Transferase</keyword>
<keyword evidence="7" id="KW-0276">Fatty acid metabolism</keyword>
<dbReference type="GO" id="GO:0042761">
    <property type="term" value="P:very long-chain fatty acid biosynthetic process"/>
    <property type="evidence" value="ECO:0007669"/>
    <property type="project" value="TreeGrafter"/>
</dbReference>
<evidence type="ECO:0000256" key="12">
    <source>
        <dbReference type="ARBA" id="ARBA00047375"/>
    </source>
</evidence>
<dbReference type="InterPro" id="IPR002076">
    <property type="entry name" value="ELO_fam"/>
</dbReference>
<evidence type="ECO:0000256" key="3">
    <source>
        <dbReference type="ARBA" id="ARBA00012307"/>
    </source>
</evidence>
<keyword evidence="8 13" id="KW-1133">Transmembrane helix</keyword>
<dbReference type="GO" id="GO:0005789">
    <property type="term" value="C:endoplasmic reticulum membrane"/>
    <property type="evidence" value="ECO:0007669"/>
    <property type="project" value="TreeGrafter"/>
</dbReference>
<proteinExistence type="inferred from homology"/>
<dbReference type="OrthoDB" id="434092at2759"/>
<feature type="transmembrane region" description="Helical" evidence="13">
    <location>
        <begin position="190"/>
        <end position="209"/>
    </location>
</feature>
<evidence type="ECO:0000256" key="7">
    <source>
        <dbReference type="ARBA" id="ARBA00022832"/>
    </source>
</evidence>
<evidence type="ECO:0000256" key="4">
    <source>
        <dbReference type="ARBA" id="ARBA00022516"/>
    </source>
</evidence>
<evidence type="ECO:0000313" key="14">
    <source>
        <dbReference type="EMBL" id="KAI5062712.1"/>
    </source>
</evidence>
<dbReference type="PANTHER" id="PTHR11157">
    <property type="entry name" value="FATTY ACID ACYL TRANSFERASE-RELATED"/>
    <property type="match status" value="1"/>
</dbReference>
<organism evidence="14 15">
    <name type="scientific">Adiantum capillus-veneris</name>
    <name type="common">Maidenhair fern</name>
    <dbReference type="NCBI Taxonomy" id="13818"/>
    <lineage>
        <taxon>Eukaryota</taxon>
        <taxon>Viridiplantae</taxon>
        <taxon>Streptophyta</taxon>
        <taxon>Embryophyta</taxon>
        <taxon>Tracheophyta</taxon>
        <taxon>Polypodiopsida</taxon>
        <taxon>Polypodiidae</taxon>
        <taxon>Polypodiales</taxon>
        <taxon>Pteridineae</taxon>
        <taxon>Pteridaceae</taxon>
        <taxon>Vittarioideae</taxon>
        <taxon>Adiantum</taxon>
    </lineage>
</organism>
<accession>A0A9D4U813</accession>
<sequence>MVESRFFSHSRHPLHQSTSSLRYWLAHHPIVAEFHWDHNVWGSSWLFLILSVLGYVLAVQVVKLSLLWRRRPVPLGPIPALYNLALLLASLLMFVGCWQSAAVEIAETRWLWQRSKTSFEWILCFPLGTRPAGRVFFWSYIFYLSKLYEFIGTFILIFQKQNPSAGHVFRNSMVVIMCFLWLQFSQSLQILTLLSSTGLYIIMYVYFFLCRLGFAPRLDNAVRYCQIAQYVIMSFASVALVGLHFKKQGCSGMGAWLFGAVLDVSSLPFILIVDKQRKQRDC</sequence>
<evidence type="ECO:0000256" key="6">
    <source>
        <dbReference type="ARBA" id="ARBA00022692"/>
    </source>
</evidence>
<evidence type="ECO:0000256" key="2">
    <source>
        <dbReference type="ARBA" id="ARBA00007263"/>
    </source>
</evidence>
<feature type="transmembrane region" description="Helical" evidence="13">
    <location>
        <begin position="80"/>
        <end position="101"/>
    </location>
</feature>
<dbReference type="GO" id="GO:0034625">
    <property type="term" value="P:fatty acid elongation, monounsaturated fatty acid"/>
    <property type="evidence" value="ECO:0007669"/>
    <property type="project" value="TreeGrafter"/>
</dbReference>
<dbReference type="GO" id="GO:0009922">
    <property type="term" value="F:fatty acid elongase activity"/>
    <property type="evidence" value="ECO:0007669"/>
    <property type="project" value="UniProtKB-EC"/>
</dbReference>
<dbReference type="EMBL" id="JABFUD020000022">
    <property type="protein sequence ID" value="KAI5062712.1"/>
    <property type="molecule type" value="Genomic_DNA"/>
</dbReference>
<dbReference type="PANTHER" id="PTHR11157:SF134">
    <property type="entry name" value="ELONGATION OF FATTY ACIDS PROTEIN 1-RELATED"/>
    <property type="match status" value="1"/>
</dbReference>
<evidence type="ECO:0000313" key="15">
    <source>
        <dbReference type="Proteomes" id="UP000886520"/>
    </source>
</evidence>
<evidence type="ECO:0000256" key="13">
    <source>
        <dbReference type="SAM" id="Phobius"/>
    </source>
</evidence>